<evidence type="ECO:0000256" key="8">
    <source>
        <dbReference type="ARBA" id="ARBA00022729"/>
    </source>
</evidence>
<dbReference type="GO" id="GO:0008270">
    <property type="term" value="F:zinc ion binding"/>
    <property type="evidence" value="ECO:0007669"/>
    <property type="project" value="UniProtKB-KW"/>
</dbReference>
<evidence type="ECO:0000313" key="18">
    <source>
        <dbReference type="Proteomes" id="UP001151752"/>
    </source>
</evidence>
<reference evidence="17" key="2">
    <citation type="journal article" date="2023" name="Int. J. Mol. Sci.">
        <title>De Novo Assembly and Annotation of 11 Diverse Shrub Willow (Salix) Genomes Reveals Novel Gene Organization in Sex-Linked Regions.</title>
        <authorList>
            <person name="Hyden B."/>
            <person name="Feng K."/>
            <person name="Yates T.B."/>
            <person name="Jawdy S."/>
            <person name="Cereghino C."/>
            <person name="Smart L.B."/>
            <person name="Muchero W."/>
        </authorList>
    </citation>
    <scope>NUCLEOTIDE SEQUENCE</scope>
    <source>
        <tissue evidence="17">Shoot tip</tissue>
    </source>
</reference>
<keyword evidence="9" id="KW-0863">Zinc-finger</keyword>
<evidence type="ECO:0000256" key="12">
    <source>
        <dbReference type="ARBA" id="ARBA00022989"/>
    </source>
</evidence>
<sequence length="261" mass="29476">MDLSVVALFMLVLVSHGARLDDKCPVERCAKDGPAIRFPFRLKDKNELDHCSYPGFELSCTDRKQTLLQLPNFVKLYVDKIDYASQLIIARDPDECLPSQLRHFSLSGSPFESGYMELSNYSFFNCTSRKGDGYENWYLDCLSGPGYNIYAYTSDNSISYTDLTNCTKLYNLSSVPSETFEMKNTLHLNWSTPHSGLCEQQGKFCRRNSNATGQTECYDKPKSKKDIEKKIEAAVATVARRNANLPGRSLHPALEVISEAE</sequence>
<comment type="catalytic activity">
    <reaction evidence="1">
        <text>S-ubiquitinyl-[E2 ubiquitin-conjugating enzyme]-L-cysteine + [acceptor protein]-L-lysine = [E2 ubiquitin-conjugating enzyme]-L-cysteine + N(6)-ubiquitinyl-[acceptor protein]-L-lysine.</text>
        <dbReference type="EC" id="2.3.2.27"/>
    </reaction>
</comment>
<evidence type="ECO:0000313" key="17">
    <source>
        <dbReference type="EMBL" id="KAJ6687549.1"/>
    </source>
</evidence>
<keyword evidence="13" id="KW-0472">Membrane</keyword>
<comment type="similarity">
    <text evidence="14">Belongs to the RING-type zinc finger family. ATL subfamily.</text>
</comment>
<comment type="subcellular location">
    <subcellularLocation>
        <location evidence="2">Membrane</location>
        <topology evidence="2">Single-pass membrane protein</topology>
    </subcellularLocation>
</comment>
<dbReference type="PANTHER" id="PTHR46279">
    <property type="entry name" value="RING/U-BOX SUPERFAMILY PROTEIN"/>
    <property type="match status" value="1"/>
</dbReference>
<gene>
    <name evidence="17" type="ORF">OIU74_016275</name>
</gene>
<evidence type="ECO:0000256" key="10">
    <source>
        <dbReference type="ARBA" id="ARBA00022786"/>
    </source>
</evidence>
<comment type="caution">
    <text evidence="17">The sequence shown here is derived from an EMBL/GenBank/DDBJ whole genome shotgun (WGS) entry which is preliminary data.</text>
</comment>
<feature type="domain" description="Wall-associated receptor kinase galacturonan-binding" evidence="16">
    <location>
        <begin position="24"/>
        <end position="88"/>
    </location>
</feature>
<evidence type="ECO:0000259" key="16">
    <source>
        <dbReference type="Pfam" id="PF13947"/>
    </source>
</evidence>
<keyword evidence="10" id="KW-0833">Ubl conjugation pathway</keyword>
<keyword evidence="8 15" id="KW-0732">Signal</keyword>
<dbReference type="InterPro" id="IPR046948">
    <property type="entry name" value="ATL20-22-like"/>
</dbReference>
<comment type="pathway">
    <text evidence="3">Protein modification; protein ubiquitination.</text>
</comment>
<evidence type="ECO:0000256" key="5">
    <source>
        <dbReference type="ARBA" id="ARBA00022679"/>
    </source>
</evidence>
<keyword evidence="5" id="KW-0808">Transferase</keyword>
<dbReference type="Proteomes" id="UP001151752">
    <property type="component" value="Chromosome 15W"/>
</dbReference>
<dbReference type="GO" id="GO:0030247">
    <property type="term" value="F:polysaccharide binding"/>
    <property type="evidence" value="ECO:0007669"/>
    <property type="project" value="InterPro"/>
</dbReference>
<organism evidence="17 18">
    <name type="scientific">Salix koriyanagi</name>
    <dbReference type="NCBI Taxonomy" id="2511006"/>
    <lineage>
        <taxon>Eukaryota</taxon>
        <taxon>Viridiplantae</taxon>
        <taxon>Streptophyta</taxon>
        <taxon>Embryophyta</taxon>
        <taxon>Tracheophyta</taxon>
        <taxon>Spermatophyta</taxon>
        <taxon>Magnoliopsida</taxon>
        <taxon>eudicotyledons</taxon>
        <taxon>Gunneridae</taxon>
        <taxon>Pentapetalae</taxon>
        <taxon>rosids</taxon>
        <taxon>fabids</taxon>
        <taxon>Malpighiales</taxon>
        <taxon>Salicaceae</taxon>
        <taxon>Saliceae</taxon>
        <taxon>Salix</taxon>
    </lineage>
</organism>
<feature type="chain" id="PRO_5040145472" description="RING-type E3 ubiquitin transferase" evidence="15">
    <location>
        <begin position="18"/>
        <end position="261"/>
    </location>
</feature>
<evidence type="ECO:0000256" key="7">
    <source>
        <dbReference type="ARBA" id="ARBA00022723"/>
    </source>
</evidence>
<keyword evidence="12" id="KW-1133">Transmembrane helix</keyword>
<proteinExistence type="inferred from homology"/>
<keyword evidence="11" id="KW-0862">Zinc</keyword>
<keyword evidence="18" id="KW-1185">Reference proteome</keyword>
<accession>A0A9Q0PGA1</accession>
<dbReference type="GO" id="GO:0061630">
    <property type="term" value="F:ubiquitin protein ligase activity"/>
    <property type="evidence" value="ECO:0007669"/>
    <property type="project" value="UniProtKB-EC"/>
</dbReference>
<evidence type="ECO:0000256" key="13">
    <source>
        <dbReference type="ARBA" id="ARBA00023136"/>
    </source>
</evidence>
<keyword evidence="6" id="KW-0812">Transmembrane</keyword>
<evidence type="ECO:0000256" key="3">
    <source>
        <dbReference type="ARBA" id="ARBA00004906"/>
    </source>
</evidence>
<evidence type="ECO:0000256" key="9">
    <source>
        <dbReference type="ARBA" id="ARBA00022771"/>
    </source>
</evidence>
<dbReference type="EC" id="2.3.2.27" evidence="4"/>
<dbReference type="EMBL" id="JAPFFM010000019">
    <property type="protein sequence ID" value="KAJ6687549.1"/>
    <property type="molecule type" value="Genomic_DNA"/>
</dbReference>
<keyword evidence="7" id="KW-0479">Metal-binding</keyword>
<dbReference type="Pfam" id="PF13947">
    <property type="entry name" value="GUB_WAK_bind"/>
    <property type="match status" value="1"/>
</dbReference>
<feature type="signal peptide" evidence="15">
    <location>
        <begin position="1"/>
        <end position="17"/>
    </location>
</feature>
<protein>
    <recommendedName>
        <fullName evidence="4">RING-type E3 ubiquitin transferase</fullName>
        <ecNumber evidence="4">2.3.2.27</ecNumber>
    </recommendedName>
</protein>
<evidence type="ECO:0000256" key="1">
    <source>
        <dbReference type="ARBA" id="ARBA00000900"/>
    </source>
</evidence>
<dbReference type="GO" id="GO:0016020">
    <property type="term" value="C:membrane"/>
    <property type="evidence" value="ECO:0007669"/>
    <property type="project" value="UniProtKB-SubCell"/>
</dbReference>
<evidence type="ECO:0000256" key="15">
    <source>
        <dbReference type="SAM" id="SignalP"/>
    </source>
</evidence>
<evidence type="ECO:0000256" key="14">
    <source>
        <dbReference type="ARBA" id="ARBA00024209"/>
    </source>
</evidence>
<reference evidence="17" key="1">
    <citation type="submission" date="2022-11" db="EMBL/GenBank/DDBJ databases">
        <authorList>
            <person name="Hyden B.L."/>
            <person name="Feng K."/>
            <person name="Yates T."/>
            <person name="Jawdy S."/>
            <person name="Smart L.B."/>
            <person name="Muchero W."/>
        </authorList>
    </citation>
    <scope>NUCLEOTIDE SEQUENCE</scope>
    <source>
        <tissue evidence="17">Shoot tip</tissue>
    </source>
</reference>
<evidence type="ECO:0000256" key="4">
    <source>
        <dbReference type="ARBA" id="ARBA00012483"/>
    </source>
</evidence>
<name>A0A9Q0PGA1_9ROSI</name>
<evidence type="ECO:0000256" key="11">
    <source>
        <dbReference type="ARBA" id="ARBA00022833"/>
    </source>
</evidence>
<dbReference type="PANTHER" id="PTHR46279:SF9">
    <property type="entry name" value="OS01G0116300 PROTEIN"/>
    <property type="match status" value="1"/>
</dbReference>
<evidence type="ECO:0000256" key="2">
    <source>
        <dbReference type="ARBA" id="ARBA00004167"/>
    </source>
</evidence>
<dbReference type="AlphaFoldDB" id="A0A9Q0PGA1"/>
<dbReference type="InterPro" id="IPR025287">
    <property type="entry name" value="WAK_GUB"/>
</dbReference>
<evidence type="ECO:0000256" key="6">
    <source>
        <dbReference type="ARBA" id="ARBA00022692"/>
    </source>
</evidence>